<reference evidence="3 4" key="1">
    <citation type="submission" date="2018-06" db="EMBL/GenBank/DDBJ databases">
        <title>Genomic Encyclopedia of Archaeal and Bacterial Type Strains, Phase II (KMG-II): from individual species to whole genera.</title>
        <authorList>
            <person name="Goeker M."/>
        </authorList>
    </citation>
    <scope>NUCLEOTIDE SEQUENCE [LARGE SCALE GENOMIC DNA]</scope>
    <source>
        <strain evidence="3 4">ATCC BAA-1881</strain>
    </source>
</reference>
<dbReference type="AlphaFoldDB" id="A0A326TXF7"/>
<gene>
    <name evidence="3" type="ORF">EI42_05629</name>
</gene>
<proteinExistence type="predicted"/>
<name>A0A326TXF7_THEHA</name>
<evidence type="ECO:0000313" key="4">
    <source>
        <dbReference type="Proteomes" id="UP000248806"/>
    </source>
</evidence>
<accession>A0A326TXF7</accession>
<feature type="region of interest" description="Disordered" evidence="1">
    <location>
        <begin position="56"/>
        <end position="79"/>
    </location>
</feature>
<keyword evidence="4" id="KW-1185">Reference proteome</keyword>
<dbReference type="RefSeq" id="WP_111325868.1">
    <property type="nucleotide sequence ID" value="NZ_BIFX01000002.1"/>
</dbReference>
<dbReference type="Proteomes" id="UP000248806">
    <property type="component" value="Unassembled WGS sequence"/>
</dbReference>
<comment type="caution">
    <text evidence="3">The sequence shown here is derived from an EMBL/GenBank/DDBJ whole genome shotgun (WGS) entry which is preliminary data.</text>
</comment>
<keyword evidence="2" id="KW-0732">Signal</keyword>
<evidence type="ECO:0000313" key="3">
    <source>
        <dbReference type="EMBL" id="PZW21093.1"/>
    </source>
</evidence>
<dbReference type="EMBL" id="QKUF01000036">
    <property type="protein sequence ID" value="PZW21093.1"/>
    <property type="molecule type" value="Genomic_DNA"/>
</dbReference>
<feature type="signal peptide" evidence="2">
    <location>
        <begin position="1"/>
        <end position="27"/>
    </location>
</feature>
<feature type="chain" id="PRO_5016282603" evidence="2">
    <location>
        <begin position="28"/>
        <end position="79"/>
    </location>
</feature>
<evidence type="ECO:0000256" key="2">
    <source>
        <dbReference type="SAM" id="SignalP"/>
    </source>
</evidence>
<feature type="compositionally biased region" description="Basic and acidic residues" evidence="1">
    <location>
        <begin position="58"/>
        <end position="79"/>
    </location>
</feature>
<sequence length="79" mass="9068">MKQLSRFMGIALTLLFCLFCVPLTAHAASSTQQVKESEQEYTIAYLDEQGKVAKTWKGTKEEADKIKKEESEKRKKQLE</sequence>
<protein>
    <submittedName>
        <fullName evidence="3">Uncharacterized protein</fullName>
    </submittedName>
</protein>
<organism evidence="3 4">
    <name type="scientific">Thermosporothrix hazakensis</name>
    <dbReference type="NCBI Taxonomy" id="644383"/>
    <lineage>
        <taxon>Bacteria</taxon>
        <taxon>Bacillati</taxon>
        <taxon>Chloroflexota</taxon>
        <taxon>Ktedonobacteria</taxon>
        <taxon>Ktedonobacterales</taxon>
        <taxon>Thermosporotrichaceae</taxon>
        <taxon>Thermosporothrix</taxon>
    </lineage>
</organism>
<evidence type="ECO:0000256" key="1">
    <source>
        <dbReference type="SAM" id="MobiDB-lite"/>
    </source>
</evidence>